<dbReference type="AlphaFoldDB" id="A0A5B9W7F0"/>
<protein>
    <submittedName>
        <fullName evidence="1">Uncharacterized protein</fullName>
    </submittedName>
</protein>
<evidence type="ECO:0000313" key="1">
    <source>
        <dbReference type="EMBL" id="QEH36606.1"/>
    </source>
</evidence>
<gene>
    <name evidence="1" type="ORF">OJF2_51900</name>
</gene>
<evidence type="ECO:0000313" key="2">
    <source>
        <dbReference type="Proteomes" id="UP000324233"/>
    </source>
</evidence>
<dbReference type="OrthoDB" id="3078530at2"/>
<keyword evidence="2" id="KW-1185">Reference proteome</keyword>
<accession>A0A5B9W7F0</accession>
<dbReference type="KEGG" id="agv:OJF2_51900"/>
<name>A0A5B9W7F0_9BACT</name>
<dbReference type="RefSeq" id="WP_148596272.1">
    <property type="nucleotide sequence ID" value="NZ_CP042997.1"/>
</dbReference>
<sequence length="106" mass="11456">MTRVRFLDTDCTVQKRHYGNGRVALSLVDEEGPVATATVNLPTATLGCNQVLIKSYAENEGMLEALVAAGVVKPTGQTVRSGFVELPVCDLQPPFREPEQAKGRAR</sequence>
<organism evidence="1 2">
    <name type="scientific">Aquisphaera giovannonii</name>
    <dbReference type="NCBI Taxonomy" id="406548"/>
    <lineage>
        <taxon>Bacteria</taxon>
        <taxon>Pseudomonadati</taxon>
        <taxon>Planctomycetota</taxon>
        <taxon>Planctomycetia</taxon>
        <taxon>Isosphaerales</taxon>
        <taxon>Isosphaeraceae</taxon>
        <taxon>Aquisphaera</taxon>
    </lineage>
</organism>
<proteinExistence type="predicted"/>
<dbReference type="EMBL" id="CP042997">
    <property type="protein sequence ID" value="QEH36606.1"/>
    <property type="molecule type" value="Genomic_DNA"/>
</dbReference>
<reference evidence="1 2" key="1">
    <citation type="submission" date="2019-08" db="EMBL/GenBank/DDBJ databases">
        <title>Deep-cultivation of Planctomycetes and their phenomic and genomic characterization uncovers novel biology.</title>
        <authorList>
            <person name="Wiegand S."/>
            <person name="Jogler M."/>
            <person name="Boedeker C."/>
            <person name="Pinto D."/>
            <person name="Vollmers J."/>
            <person name="Rivas-Marin E."/>
            <person name="Kohn T."/>
            <person name="Peeters S.H."/>
            <person name="Heuer A."/>
            <person name="Rast P."/>
            <person name="Oberbeckmann S."/>
            <person name="Bunk B."/>
            <person name="Jeske O."/>
            <person name="Meyerdierks A."/>
            <person name="Storesund J.E."/>
            <person name="Kallscheuer N."/>
            <person name="Luecker S."/>
            <person name="Lage O.M."/>
            <person name="Pohl T."/>
            <person name="Merkel B.J."/>
            <person name="Hornburger P."/>
            <person name="Mueller R.-W."/>
            <person name="Bruemmer F."/>
            <person name="Labrenz M."/>
            <person name="Spormann A.M."/>
            <person name="Op den Camp H."/>
            <person name="Overmann J."/>
            <person name="Amann R."/>
            <person name="Jetten M.S.M."/>
            <person name="Mascher T."/>
            <person name="Medema M.H."/>
            <person name="Devos D.P."/>
            <person name="Kaster A.-K."/>
            <person name="Ovreas L."/>
            <person name="Rohde M."/>
            <person name="Galperin M.Y."/>
            <person name="Jogler C."/>
        </authorList>
    </citation>
    <scope>NUCLEOTIDE SEQUENCE [LARGE SCALE GENOMIC DNA]</scope>
    <source>
        <strain evidence="1 2">OJF2</strain>
    </source>
</reference>
<dbReference type="Proteomes" id="UP000324233">
    <property type="component" value="Chromosome"/>
</dbReference>